<name>A0ABU6FN17_9ACTN</name>
<dbReference type="Proteomes" id="UP001354931">
    <property type="component" value="Unassembled WGS sequence"/>
</dbReference>
<gene>
    <name evidence="1" type="ORF">OKJ99_43010</name>
</gene>
<proteinExistence type="predicted"/>
<keyword evidence="2" id="KW-1185">Reference proteome</keyword>
<evidence type="ECO:0000313" key="1">
    <source>
        <dbReference type="EMBL" id="MEB8344266.1"/>
    </source>
</evidence>
<sequence length="432" mass="45812">MRRRHFLRTTGLAGAGAGALALTGCGSGDGSDGADGAAGDTVTLDLLVSSYDKSVGASIGDQWDDVVRAFEKKHPDIHVEVERVPFLKMDAVLARRVKDGRAPDIAQGHLFAPYAEDRLLYPAERLFDVPTQANFVRSFADAGRVDSVQYGIPILASTPRLFYNTGLFERAGLTGPPRSWAELRAAAQALKTIGVPTPYALQFGPEAAEDELLAWLLSGGGGYADLGGYDFGSAQNKATLTWLRDELVEPGLAGAAPGKLTRTQAYAQFLGGKAGMLIAHPVLLGAADKARLPYAHAPFPLKEGNEAAPPVGLNDWMMAFRSGGHVAEAGKFLTFLFGTGSAKTYGGAQATLPVTVTASDALRADRSQRKLWKFVDQMPDAEFHPVGLRSWPKVRSAVRERIGKAVAPGGNPAQVLEALDQVSPYISSPSGV</sequence>
<dbReference type="PANTHER" id="PTHR43649">
    <property type="entry name" value="ARABINOSE-BINDING PROTEIN-RELATED"/>
    <property type="match status" value="1"/>
</dbReference>
<dbReference type="InterPro" id="IPR050490">
    <property type="entry name" value="Bact_solute-bd_prot1"/>
</dbReference>
<protein>
    <submittedName>
        <fullName evidence="1">Extracellular solute-binding protein</fullName>
    </submittedName>
</protein>
<dbReference type="PANTHER" id="PTHR43649:SF30">
    <property type="entry name" value="ABC TRANSPORTER SUBSTRATE-BINDING PROTEIN"/>
    <property type="match status" value="1"/>
</dbReference>
<dbReference type="InterPro" id="IPR006059">
    <property type="entry name" value="SBP"/>
</dbReference>
<dbReference type="EMBL" id="JAOZYC010000211">
    <property type="protein sequence ID" value="MEB8344266.1"/>
    <property type="molecule type" value="Genomic_DNA"/>
</dbReference>
<dbReference type="RefSeq" id="WP_326024114.1">
    <property type="nucleotide sequence ID" value="NZ_JAOZYC010000211.1"/>
</dbReference>
<evidence type="ECO:0000313" key="2">
    <source>
        <dbReference type="Proteomes" id="UP001354931"/>
    </source>
</evidence>
<accession>A0ABU6FN17</accession>
<dbReference type="Pfam" id="PF01547">
    <property type="entry name" value="SBP_bac_1"/>
    <property type="match status" value="1"/>
</dbReference>
<dbReference type="Gene3D" id="3.40.190.10">
    <property type="entry name" value="Periplasmic binding protein-like II"/>
    <property type="match status" value="1"/>
</dbReference>
<organism evidence="1 2">
    <name type="scientific">Streptomyces endophyticus</name>
    <dbReference type="NCBI Taxonomy" id="714166"/>
    <lineage>
        <taxon>Bacteria</taxon>
        <taxon>Bacillati</taxon>
        <taxon>Actinomycetota</taxon>
        <taxon>Actinomycetes</taxon>
        <taxon>Kitasatosporales</taxon>
        <taxon>Streptomycetaceae</taxon>
        <taxon>Streptomyces</taxon>
    </lineage>
</organism>
<reference evidence="1 2" key="1">
    <citation type="submission" date="2022-10" db="EMBL/GenBank/DDBJ databases">
        <authorList>
            <person name="Xie J."/>
            <person name="Shen N."/>
        </authorList>
    </citation>
    <scope>NUCLEOTIDE SEQUENCE [LARGE SCALE GENOMIC DNA]</scope>
    <source>
        <strain evidence="1 2">YIM65594</strain>
    </source>
</reference>
<dbReference type="SUPFAM" id="SSF53850">
    <property type="entry name" value="Periplasmic binding protein-like II"/>
    <property type="match status" value="1"/>
</dbReference>
<comment type="caution">
    <text evidence="1">The sequence shown here is derived from an EMBL/GenBank/DDBJ whole genome shotgun (WGS) entry which is preliminary data.</text>
</comment>
<dbReference type="PROSITE" id="PS51257">
    <property type="entry name" value="PROKAR_LIPOPROTEIN"/>
    <property type="match status" value="1"/>
</dbReference>